<gene>
    <name evidence="2" type="ORF">AABB28_00145</name>
</gene>
<evidence type="ECO:0000313" key="2">
    <source>
        <dbReference type="EMBL" id="WZU63789.1"/>
    </source>
</evidence>
<keyword evidence="1" id="KW-0472">Membrane</keyword>
<proteinExistence type="predicted"/>
<organism evidence="2 3">
    <name type="scientific">Yoonia algicola</name>
    <dbReference type="NCBI Taxonomy" id="3137368"/>
    <lineage>
        <taxon>Bacteria</taxon>
        <taxon>Pseudomonadati</taxon>
        <taxon>Pseudomonadota</taxon>
        <taxon>Alphaproteobacteria</taxon>
        <taxon>Rhodobacterales</taxon>
        <taxon>Paracoccaceae</taxon>
        <taxon>Yoonia</taxon>
    </lineage>
</organism>
<dbReference type="RefSeq" id="WP_342070164.1">
    <property type="nucleotide sequence ID" value="NZ_CP151762.1"/>
</dbReference>
<keyword evidence="1" id="KW-0812">Transmembrane</keyword>
<dbReference type="AlphaFoldDB" id="A0AAN0M2K4"/>
<feature type="transmembrane region" description="Helical" evidence="1">
    <location>
        <begin position="166"/>
        <end position="189"/>
    </location>
</feature>
<dbReference type="Proteomes" id="UP001451782">
    <property type="component" value="Chromosome"/>
</dbReference>
<dbReference type="EMBL" id="CP151762">
    <property type="protein sequence ID" value="WZU63789.1"/>
    <property type="molecule type" value="Genomic_DNA"/>
</dbReference>
<name>A0AAN0M2K4_9RHOB</name>
<protein>
    <submittedName>
        <fullName evidence="2">Cobalamin biosynthesis protein CobQ</fullName>
    </submittedName>
</protein>
<feature type="transmembrane region" description="Helical" evidence="1">
    <location>
        <begin position="67"/>
        <end position="85"/>
    </location>
</feature>
<dbReference type="KEGG" id="yag:AABB28_00145"/>
<reference evidence="2 3" key="1">
    <citation type="submission" date="2024-04" db="EMBL/GenBank/DDBJ databases">
        <title>Phylogenomic analyses of a clade within the roseobacter group suggest taxonomic reassignments of species of the genera Aestuariivita, Citreicella, Loktanella, Nautella, Pelagibaca, Ruegeria, Thalassobius, Thiobacimonas and Tropicibacter, and the proposal o.</title>
        <authorList>
            <person name="Jeon C.O."/>
        </authorList>
    </citation>
    <scope>NUCLEOTIDE SEQUENCE [LARGE SCALE GENOMIC DNA]</scope>
    <source>
        <strain evidence="2 3">G8-12</strain>
    </source>
</reference>
<keyword evidence="3" id="KW-1185">Reference proteome</keyword>
<evidence type="ECO:0000313" key="3">
    <source>
        <dbReference type="Proteomes" id="UP001451782"/>
    </source>
</evidence>
<sequence length="192" mass="21055">MNTPAHLIFGLTVFGKAGRPAVTAVVLIGALIPDLSLYLLAGVHLLLLGTSPDIVFGQLYYSASWQSIFRIDNSIVIWGIALALAALYRSPLAIAFCGAALLHLGFDFLLHNDDARTHFWPLSNWVFQSPVSYWDPDHYGNIAGSLEVALSLICCGILWQRYSGRWMRALILVLGASEFAPFVLFAIMFTGP</sequence>
<accession>A0AAN0M2K4</accession>
<feature type="transmembrane region" description="Helical" evidence="1">
    <location>
        <begin position="139"/>
        <end position="159"/>
    </location>
</feature>
<evidence type="ECO:0000256" key="1">
    <source>
        <dbReference type="SAM" id="Phobius"/>
    </source>
</evidence>
<keyword evidence="1" id="KW-1133">Transmembrane helix</keyword>